<keyword evidence="12" id="KW-1185">Reference proteome</keyword>
<comment type="similarity">
    <text evidence="1">Belongs to the helicase family. RecQ subfamily.</text>
</comment>
<dbReference type="EMBL" id="JAPZBO010000002">
    <property type="protein sequence ID" value="KAJ5325111.1"/>
    <property type="molecule type" value="Genomic_DNA"/>
</dbReference>
<feature type="region of interest" description="Disordered" evidence="6">
    <location>
        <begin position="435"/>
        <end position="454"/>
    </location>
</feature>
<feature type="compositionally biased region" description="Pro residues" evidence="6">
    <location>
        <begin position="997"/>
        <end position="1009"/>
    </location>
</feature>
<evidence type="ECO:0000256" key="5">
    <source>
        <dbReference type="ARBA" id="ARBA00034808"/>
    </source>
</evidence>
<dbReference type="PROSITE" id="PS51192">
    <property type="entry name" value="HELICASE_ATP_BIND_1"/>
    <property type="match status" value="1"/>
</dbReference>
<dbReference type="Pfam" id="PF00270">
    <property type="entry name" value="DEAD"/>
    <property type="match status" value="1"/>
</dbReference>
<evidence type="ECO:0000313" key="11">
    <source>
        <dbReference type="EMBL" id="KAJ5325111.1"/>
    </source>
</evidence>
<dbReference type="GO" id="GO:0000724">
    <property type="term" value="P:double-strand break repair via homologous recombination"/>
    <property type="evidence" value="ECO:0007669"/>
    <property type="project" value="TreeGrafter"/>
</dbReference>
<evidence type="ECO:0000313" key="12">
    <source>
        <dbReference type="Proteomes" id="UP001147746"/>
    </source>
</evidence>
<dbReference type="GO" id="GO:0005524">
    <property type="term" value="F:ATP binding"/>
    <property type="evidence" value="ECO:0007669"/>
    <property type="project" value="UniProtKB-KW"/>
</dbReference>
<feature type="compositionally biased region" description="Low complexity" evidence="6">
    <location>
        <begin position="1010"/>
        <end position="1023"/>
    </location>
</feature>
<evidence type="ECO:0000256" key="2">
    <source>
        <dbReference type="ARBA" id="ARBA00022741"/>
    </source>
</evidence>
<dbReference type="SMART" id="SM00487">
    <property type="entry name" value="DEXDc"/>
    <property type="match status" value="1"/>
</dbReference>
<dbReference type="InterPro" id="IPR001650">
    <property type="entry name" value="Helicase_C-like"/>
</dbReference>
<name>A0A9W9U8Q0_9EURO</name>
<dbReference type="GO" id="GO:0005694">
    <property type="term" value="C:chromosome"/>
    <property type="evidence" value="ECO:0007669"/>
    <property type="project" value="TreeGrafter"/>
</dbReference>
<dbReference type="GO" id="GO:0043138">
    <property type="term" value="F:3'-5' DNA helicase activity"/>
    <property type="evidence" value="ECO:0007669"/>
    <property type="project" value="UniProtKB-EC"/>
</dbReference>
<comment type="caution">
    <text evidence="11">The sequence shown here is derived from an EMBL/GenBank/DDBJ whole genome shotgun (WGS) entry which is preliminary data.</text>
</comment>
<keyword evidence="2" id="KW-0547">Nucleotide-binding</keyword>
<reference evidence="11" key="1">
    <citation type="submission" date="2022-12" db="EMBL/GenBank/DDBJ databases">
        <authorList>
            <person name="Petersen C."/>
        </authorList>
    </citation>
    <scope>NUCLEOTIDE SEQUENCE</scope>
    <source>
        <strain evidence="11">IBT 21472</strain>
    </source>
</reference>
<reference evidence="11" key="2">
    <citation type="journal article" date="2023" name="IMA Fungus">
        <title>Comparative genomic study of the Penicillium genus elucidates a diverse pangenome and 15 lateral gene transfer events.</title>
        <authorList>
            <person name="Petersen C."/>
            <person name="Sorensen T."/>
            <person name="Nielsen M.R."/>
            <person name="Sondergaard T.E."/>
            <person name="Sorensen J.L."/>
            <person name="Fitzpatrick D.A."/>
            <person name="Frisvad J.C."/>
            <person name="Nielsen K.L."/>
        </authorList>
    </citation>
    <scope>NUCLEOTIDE SEQUENCE</scope>
    <source>
        <strain evidence="11">IBT 21472</strain>
    </source>
</reference>
<dbReference type="PANTHER" id="PTHR13710:SF154">
    <property type="entry name" value="RECQ HELICASE, PUTATIVE (AFU_ORTHOLOGUE AFUA_6G14720)-RELATED"/>
    <property type="match status" value="1"/>
</dbReference>
<protein>
    <recommendedName>
        <fullName evidence="5">DNA 3'-5' helicase</fullName>
        <ecNumber evidence="5">5.6.2.4</ecNumber>
    </recommendedName>
</protein>
<gene>
    <name evidence="11" type="ORF">N7476_003711</name>
    <name evidence="10" type="ORF">N7476_006803</name>
    <name evidence="9" type="ORF">N7476_010542</name>
</gene>
<feature type="domain" description="Helicase ATP-binding" evidence="7">
    <location>
        <begin position="573"/>
        <end position="731"/>
    </location>
</feature>
<keyword evidence="3" id="KW-0067">ATP-binding</keyword>
<dbReference type="Pfam" id="PF00271">
    <property type="entry name" value="Helicase_C"/>
    <property type="match status" value="1"/>
</dbReference>
<comment type="catalytic activity">
    <reaction evidence="4">
        <text>Couples ATP hydrolysis with the unwinding of duplex DNA by translocating in the 3'-5' direction.</text>
        <dbReference type="EC" id="5.6.2.4"/>
    </reaction>
</comment>
<feature type="compositionally biased region" description="Polar residues" evidence="6">
    <location>
        <begin position="1077"/>
        <end position="1086"/>
    </location>
</feature>
<feature type="region of interest" description="Disordered" evidence="6">
    <location>
        <begin position="990"/>
        <end position="1024"/>
    </location>
</feature>
<evidence type="ECO:0000259" key="7">
    <source>
        <dbReference type="PROSITE" id="PS51192"/>
    </source>
</evidence>
<dbReference type="GO" id="GO:0005737">
    <property type="term" value="C:cytoplasm"/>
    <property type="evidence" value="ECO:0007669"/>
    <property type="project" value="TreeGrafter"/>
</dbReference>
<evidence type="ECO:0000256" key="4">
    <source>
        <dbReference type="ARBA" id="ARBA00034617"/>
    </source>
</evidence>
<dbReference type="InterPro" id="IPR027417">
    <property type="entry name" value="P-loop_NTPase"/>
</dbReference>
<sequence>MIKIARFMVLHKALRLDPHADEIVQFLQHRQGVGEWASQSPMDDPEYIFAGQDEGYTSQSPTPTPEPDHPHSPVVQDPPRSHEPGLISFSQQRRQGSRPFREWLKVLVDTFMVRGTHSPMQWMLDLRTYGLHVHYNSTTPGHIAWMGPDQILYKEVHFSMGDFRGFVHGLVGSLQGILRDELLMTTETTPIPSIPWASLMDDPAQAKPGWCFLKDSRTTWPVDGAQWMTQRLTQDSAVQRRFINTHEGQFRTSAIQRYMQRVVRFREQLCIAIHVTAGQPSRAPELLSIRHRNTEGGHRNIFIEDGLVVFASRYHKGFYAQNDAKTIHRYLPREVGELVVQYLWLVLPFMERLQAYPLGQSSYEHPSHLSQAAYLWPPDPHTGREWSSERFREVLKRETAIGLHGYSLNIPAYRDIAIGISRRFLRVSSVFPNNVQDSRTTDGTPDDADDESQMDHDQFMGHIADLQAAHSSHVAGMIYGREVSEQAGTTAHRREMFRLSSTDWHRFLGFPSSEDPLARVLGKRKRSPWESTADEARSQRRWQLRETDMTEAVRRMTGDDQMQFRGVQGPAIQAIQHGASPVVAVMPTGGGKSMLFILPAWVAGGLTVVVVPLIALRADLQDRCTTLGISCVAWESRRPPDEASIVLVTPESALSTEFTTFLNRQRMMQRLDRIVIDECHILLNRDTTFRPMMQQLGRLTAAQTQVVLLTATLPPSAEGRLWQQIRCERSQVEFYRGRTSRTNIAYRVWRPVLERGLEGPNQWIQMPQVMAFVRQRIHRVPAGRVIVYGSTKTHVGIMAGALGCDAFYSGQDDKSGIIERFRQGHTGVIVATSALGMGIDIPDIRCVIHIGWPRTMLDYAQESGRAGRDGQASEAIIIQPAGIDTAPPWMVPEPTRTGLPESEEPQRVYDYITAGVGQCRRVMLDIYLDGTVDGYQRVRCGDGPPGLDEAPCDRCEPGWQAIKPETSEMPMIDPVVRPRRPIKSIPRRTTIPARPSHIPPSIIPSPPVRPTATPREPPEATSPVRVTRRISITDEIDFPPWPVRDHPVRPAVGEPVRDPGPIINRLYPRVGSRRSESIQSQVVQITPQSPGPIPPPVRHPSPDVQDSDESVISRESERVPSPVVRTTQRSPSPVASEPVDDTASPRIPLQIQHEFRQQDIHRAGFQRTHRQQGQQDLQEQEVLEAEAQRWHERCWICTQDGREAEHDLYSCWAAGNRTAKQWFLAWRSKIRYAPYTGCYRCGMPQAICQGYASGARQCVYRGMLMSMWAMMIYGEPTDPAAQGVVQRVRELWRQRLISYEVDPDDAGQVVQVLGRECERRWMRQTELVTEFIWLRDYYGDYGM</sequence>
<feature type="region of interest" description="Disordered" evidence="6">
    <location>
        <begin position="1069"/>
        <end position="1144"/>
    </location>
</feature>
<feature type="region of interest" description="Disordered" evidence="6">
    <location>
        <begin position="48"/>
        <end position="94"/>
    </location>
</feature>
<feature type="compositionally biased region" description="Pro residues" evidence="6">
    <location>
        <begin position="1089"/>
        <end position="1099"/>
    </location>
</feature>
<evidence type="ECO:0000313" key="10">
    <source>
        <dbReference type="EMBL" id="KAJ5310943.1"/>
    </source>
</evidence>
<accession>A0A9W9U8Q0</accession>
<dbReference type="Proteomes" id="UP001147746">
    <property type="component" value="Unassembled WGS sequence"/>
</dbReference>
<organism evidence="11 12">
    <name type="scientific">Penicillium atrosanguineum</name>
    <dbReference type="NCBI Taxonomy" id="1132637"/>
    <lineage>
        <taxon>Eukaryota</taxon>
        <taxon>Fungi</taxon>
        <taxon>Dikarya</taxon>
        <taxon>Ascomycota</taxon>
        <taxon>Pezizomycotina</taxon>
        <taxon>Eurotiomycetes</taxon>
        <taxon>Eurotiomycetidae</taxon>
        <taxon>Eurotiales</taxon>
        <taxon>Aspergillaceae</taxon>
        <taxon>Penicillium</taxon>
    </lineage>
</organism>
<dbReference type="SUPFAM" id="SSF52540">
    <property type="entry name" value="P-loop containing nucleoside triphosphate hydrolases"/>
    <property type="match status" value="1"/>
</dbReference>
<evidence type="ECO:0000256" key="1">
    <source>
        <dbReference type="ARBA" id="ARBA00005446"/>
    </source>
</evidence>
<evidence type="ECO:0000259" key="8">
    <source>
        <dbReference type="PROSITE" id="PS51194"/>
    </source>
</evidence>
<dbReference type="GO" id="GO:0009378">
    <property type="term" value="F:four-way junction helicase activity"/>
    <property type="evidence" value="ECO:0007669"/>
    <property type="project" value="TreeGrafter"/>
</dbReference>
<dbReference type="InterPro" id="IPR011545">
    <property type="entry name" value="DEAD/DEAH_box_helicase_dom"/>
</dbReference>
<evidence type="ECO:0000256" key="6">
    <source>
        <dbReference type="SAM" id="MobiDB-lite"/>
    </source>
</evidence>
<dbReference type="EC" id="5.6.2.4" evidence="5"/>
<proteinExistence type="inferred from homology"/>
<evidence type="ECO:0000256" key="3">
    <source>
        <dbReference type="ARBA" id="ARBA00022840"/>
    </source>
</evidence>
<dbReference type="EMBL" id="JAPZBO010000009">
    <property type="protein sequence ID" value="KAJ5303743.1"/>
    <property type="molecule type" value="Genomic_DNA"/>
</dbReference>
<dbReference type="Gene3D" id="3.40.50.300">
    <property type="entry name" value="P-loop containing nucleotide triphosphate hydrolases"/>
    <property type="match status" value="2"/>
</dbReference>
<feature type="compositionally biased region" description="Polar residues" evidence="6">
    <location>
        <begin position="1124"/>
        <end position="1133"/>
    </location>
</feature>
<feature type="domain" description="Helicase C-terminal" evidence="8">
    <location>
        <begin position="765"/>
        <end position="912"/>
    </location>
</feature>
<dbReference type="PANTHER" id="PTHR13710">
    <property type="entry name" value="DNA HELICASE RECQ FAMILY MEMBER"/>
    <property type="match status" value="1"/>
</dbReference>
<dbReference type="GO" id="GO:0003676">
    <property type="term" value="F:nucleic acid binding"/>
    <property type="evidence" value="ECO:0007669"/>
    <property type="project" value="InterPro"/>
</dbReference>
<dbReference type="InterPro" id="IPR014001">
    <property type="entry name" value="Helicase_ATP-bd"/>
</dbReference>
<dbReference type="EMBL" id="JAPZBO010000007">
    <property type="protein sequence ID" value="KAJ5310943.1"/>
    <property type="molecule type" value="Genomic_DNA"/>
</dbReference>
<evidence type="ECO:0000313" key="9">
    <source>
        <dbReference type="EMBL" id="KAJ5303743.1"/>
    </source>
</evidence>
<dbReference type="CDD" id="cd17920">
    <property type="entry name" value="DEXHc_RecQ"/>
    <property type="match status" value="1"/>
</dbReference>
<dbReference type="PROSITE" id="PS51194">
    <property type="entry name" value="HELICASE_CTER"/>
    <property type="match status" value="1"/>
</dbReference>
<dbReference type="SMART" id="SM00490">
    <property type="entry name" value="HELICc"/>
    <property type="match status" value="1"/>
</dbReference>